<dbReference type="Proteomes" id="UP000244189">
    <property type="component" value="Unassembled WGS sequence"/>
</dbReference>
<dbReference type="AlphaFoldDB" id="A0A2T5GKB3"/>
<evidence type="ECO:0000313" key="1">
    <source>
        <dbReference type="EMBL" id="PTQ59766.1"/>
    </source>
</evidence>
<reference evidence="1 2" key="1">
    <citation type="submission" date="2018-04" db="EMBL/GenBank/DDBJ databases">
        <title>Genomic Encyclopedia of Type Strains, Phase III (KMG-III): the genomes of soil and plant-associated and newly described type strains.</title>
        <authorList>
            <person name="Whitman W."/>
        </authorList>
    </citation>
    <scope>NUCLEOTIDE SEQUENCE [LARGE SCALE GENOMIC DNA]</scope>
    <source>
        <strain evidence="1 2">MA101b</strain>
    </source>
</reference>
<evidence type="ECO:0000313" key="2">
    <source>
        <dbReference type="Proteomes" id="UP000244189"/>
    </source>
</evidence>
<gene>
    <name evidence="1" type="ORF">C8J26_2618</name>
</gene>
<accession>A0A2T5GKB3</accession>
<proteinExistence type="predicted"/>
<name>A0A2T5GKB3_9SPHN</name>
<organism evidence="1 2">
    <name type="scientific">Sphingomonas aurantiaca</name>
    <dbReference type="NCBI Taxonomy" id="185949"/>
    <lineage>
        <taxon>Bacteria</taxon>
        <taxon>Pseudomonadati</taxon>
        <taxon>Pseudomonadota</taxon>
        <taxon>Alphaproteobacteria</taxon>
        <taxon>Sphingomonadales</taxon>
        <taxon>Sphingomonadaceae</taxon>
        <taxon>Sphingomonas</taxon>
    </lineage>
</organism>
<dbReference type="EMBL" id="QAOG01000004">
    <property type="protein sequence ID" value="PTQ59766.1"/>
    <property type="molecule type" value="Genomic_DNA"/>
</dbReference>
<keyword evidence="2" id="KW-1185">Reference proteome</keyword>
<protein>
    <submittedName>
        <fullName evidence="1">Uncharacterized protein</fullName>
    </submittedName>
</protein>
<comment type="caution">
    <text evidence="1">The sequence shown here is derived from an EMBL/GenBank/DDBJ whole genome shotgun (WGS) entry which is preliminary data.</text>
</comment>
<sequence>MTEGGVTASILGSAITPTSVAPGGARIAAGLGDISQPLGCWSSYVSQGWPMLTGIAAYTDREALSHAVMRAAVRNKSLLSGIVRSTLDPQRYTGENEACLETTRYPSTRPLSCRTYSTELSKLTVAHSRATLTWQSTFSILGSEPQKLSCALSKHVLSSKRSWSDCDHQARSISGTNQRAISVDAAFLRLPDRRESAALQRQGEIFAGVRGHGRGAVDLVVPRFLLKREWLKRTALGGSSIERTVSAHAAFLRFWRGELSPASTAPFPSATYSAMKLKIWRWVSGHSRRGAVRFSPRKSRTSFQSLSASKPNFASDMPWARQNASMLSSNAASSIRQQYAGCIPRVNVLLMRVLPILRDLPREGIADHA</sequence>